<protein>
    <submittedName>
        <fullName evidence="2">Uncharacterized protein</fullName>
    </submittedName>
</protein>
<evidence type="ECO:0000313" key="3">
    <source>
        <dbReference type="Proteomes" id="UP001208570"/>
    </source>
</evidence>
<proteinExistence type="predicted"/>
<name>A0AAD9MW86_9ANNE</name>
<feature type="compositionally biased region" description="Low complexity" evidence="1">
    <location>
        <begin position="63"/>
        <end position="73"/>
    </location>
</feature>
<feature type="region of interest" description="Disordered" evidence="1">
    <location>
        <begin position="38"/>
        <end position="78"/>
    </location>
</feature>
<accession>A0AAD9MW86</accession>
<keyword evidence="3" id="KW-1185">Reference proteome</keyword>
<dbReference type="AlphaFoldDB" id="A0AAD9MW86"/>
<dbReference type="EMBL" id="JAODUP010000537">
    <property type="protein sequence ID" value="KAK2147760.1"/>
    <property type="molecule type" value="Genomic_DNA"/>
</dbReference>
<sequence length="255" mass="28994">MNKMGLAAIVYDTQHIKTTAGFVKPDVEGHIEGHSSLDNGHVYYSESDDENDIGSLSPEMAKHSLNPSPVSSHSSKEDITETDVEKDDLICHFAHIRRANLDIDGQSALARRTHSLSKALQLDITNTHELELHRKYYSLRRTLKVKQHELLVIDKLMEHEPITASKLDHFKDAYPDIIESLMNPDDTCSVSSDGSIRYDPRGQNDLQKMHKQQDVSQLRGRHAVNLSESNNRRQSIVFARDHIYVENPSYVMDHC</sequence>
<evidence type="ECO:0000256" key="1">
    <source>
        <dbReference type="SAM" id="MobiDB-lite"/>
    </source>
</evidence>
<gene>
    <name evidence="2" type="ORF">LSH36_537g02061</name>
</gene>
<organism evidence="2 3">
    <name type="scientific">Paralvinella palmiformis</name>
    <dbReference type="NCBI Taxonomy" id="53620"/>
    <lineage>
        <taxon>Eukaryota</taxon>
        <taxon>Metazoa</taxon>
        <taxon>Spiralia</taxon>
        <taxon>Lophotrochozoa</taxon>
        <taxon>Annelida</taxon>
        <taxon>Polychaeta</taxon>
        <taxon>Sedentaria</taxon>
        <taxon>Canalipalpata</taxon>
        <taxon>Terebellida</taxon>
        <taxon>Terebelliformia</taxon>
        <taxon>Alvinellidae</taxon>
        <taxon>Paralvinella</taxon>
    </lineage>
</organism>
<comment type="caution">
    <text evidence="2">The sequence shown here is derived from an EMBL/GenBank/DDBJ whole genome shotgun (WGS) entry which is preliminary data.</text>
</comment>
<dbReference type="Proteomes" id="UP001208570">
    <property type="component" value="Unassembled WGS sequence"/>
</dbReference>
<reference evidence="2" key="1">
    <citation type="journal article" date="2023" name="Mol. Biol. Evol.">
        <title>Third-Generation Sequencing Reveals the Adaptive Role of the Epigenome in Three Deep-Sea Polychaetes.</title>
        <authorList>
            <person name="Perez M."/>
            <person name="Aroh O."/>
            <person name="Sun Y."/>
            <person name="Lan Y."/>
            <person name="Juniper S.K."/>
            <person name="Young C.R."/>
            <person name="Angers B."/>
            <person name="Qian P.Y."/>
        </authorList>
    </citation>
    <scope>NUCLEOTIDE SEQUENCE</scope>
    <source>
        <strain evidence="2">P08H-3</strain>
    </source>
</reference>
<evidence type="ECO:0000313" key="2">
    <source>
        <dbReference type="EMBL" id="KAK2147760.1"/>
    </source>
</evidence>